<dbReference type="PROSITE" id="PS50011">
    <property type="entry name" value="PROTEIN_KINASE_DOM"/>
    <property type="match status" value="1"/>
</dbReference>
<keyword evidence="2" id="KW-0808">Transferase</keyword>
<evidence type="ECO:0000313" key="5">
    <source>
        <dbReference type="Proteomes" id="UP001500027"/>
    </source>
</evidence>
<dbReference type="PIRSF" id="PIRSF006221">
    <property type="entry name" value="Ketosamine-3-kinase"/>
    <property type="match status" value="1"/>
</dbReference>
<keyword evidence="5" id="KW-1185">Reference proteome</keyword>
<accession>A0ABP8EEK1</accession>
<comment type="similarity">
    <text evidence="1 2">Belongs to the fructosamine kinase family.</text>
</comment>
<comment type="caution">
    <text evidence="4">The sequence shown here is derived from an EMBL/GenBank/DDBJ whole genome shotgun (WGS) entry which is preliminary data.</text>
</comment>
<dbReference type="Gene3D" id="3.90.1200.10">
    <property type="match status" value="1"/>
</dbReference>
<evidence type="ECO:0000256" key="1">
    <source>
        <dbReference type="ARBA" id="ARBA00009460"/>
    </source>
</evidence>
<dbReference type="PANTHER" id="PTHR12149">
    <property type="entry name" value="FRUCTOSAMINE 3 KINASE-RELATED PROTEIN"/>
    <property type="match status" value="1"/>
</dbReference>
<dbReference type="InterPro" id="IPR011009">
    <property type="entry name" value="Kinase-like_dom_sf"/>
</dbReference>
<dbReference type="Pfam" id="PF03881">
    <property type="entry name" value="Fructosamin_kin"/>
    <property type="match status" value="1"/>
</dbReference>
<evidence type="ECO:0000313" key="4">
    <source>
        <dbReference type="EMBL" id="GAA4270590.1"/>
    </source>
</evidence>
<dbReference type="SUPFAM" id="SSF56112">
    <property type="entry name" value="Protein kinase-like (PK-like)"/>
    <property type="match status" value="1"/>
</dbReference>
<evidence type="ECO:0000256" key="2">
    <source>
        <dbReference type="PIRNR" id="PIRNR006221"/>
    </source>
</evidence>
<protein>
    <submittedName>
        <fullName evidence="4">Fructosamine kinase family protein</fullName>
    </submittedName>
</protein>
<dbReference type="Gene3D" id="3.30.200.20">
    <property type="entry name" value="Phosphorylase Kinase, domain 1"/>
    <property type="match status" value="1"/>
</dbReference>
<reference evidence="5" key="1">
    <citation type="journal article" date="2019" name="Int. J. Syst. Evol. Microbiol.">
        <title>The Global Catalogue of Microorganisms (GCM) 10K type strain sequencing project: providing services to taxonomists for standard genome sequencing and annotation.</title>
        <authorList>
            <consortium name="The Broad Institute Genomics Platform"/>
            <consortium name="The Broad Institute Genome Sequencing Center for Infectious Disease"/>
            <person name="Wu L."/>
            <person name="Ma J."/>
        </authorList>
    </citation>
    <scope>NUCLEOTIDE SEQUENCE [LARGE SCALE GENOMIC DNA]</scope>
    <source>
        <strain evidence="5">JCM 17452</strain>
    </source>
</reference>
<keyword evidence="2 4" id="KW-0418">Kinase</keyword>
<proteinExistence type="inferred from homology"/>
<dbReference type="InterPro" id="IPR016477">
    <property type="entry name" value="Fructo-/Ketosamine-3-kinase"/>
</dbReference>
<evidence type="ECO:0000259" key="3">
    <source>
        <dbReference type="PROSITE" id="PS50011"/>
    </source>
</evidence>
<feature type="domain" description="Protein kinase" evidence="3">
    <location>
        <begin position="16"/>
        <end position="285"/>
    </location>
</feature>
<dbReference type="RefSeq" id="WP_139002963.1">
    <property type="nucleotide sequence ID" value="NZ_BAABAV010000003.1"/>
</dbReference>
<gene>
    <name evidence="4" type="ORF">GCM10022257_26910</name>
</gene>
<dbReference type="EMBL" id="BAABAV010000003">
    <property type="protein sequence ID" value="GAA4270590.1"/>
    <property type="molecule type" value="Genomic_DNA"/>
</dbReference>
<dbReference type="Proteomes" id="UP001500027">
    <property type="component" value="Unassembled WGS sequence"/>
</dbReference>
<dbReference type="PANTHER" id="PTHR12149:SF8">
    <property type="entry name" value="PROTEIN-RIBULOSAMINE 3-KINASE"/>
    <property type="match status" value="1"/>
</dbReference>
<dbReference type="GO" id="GO:0016301">
    <property type="term" value="F:kinase activity"/>
    <property type="evidence" value="ECO:0007669"/>
    <property type="project" value="UniProtKB-KW"/>
</dbReference>
<organism evidence="4 5">
    <name type="scientific">Hyunsoonleella aestuarii</name>
    <dbReference type="NCBI Taxonomy" id="912802"/>
    <lineage>
        <taxon>Bacteria</taxon>
        <taxon>Pseudomonadati</taxon>
        <taxon>Bacteroidota</taxon>
        <taxon>Flavobacteriia</taxon>
        <taxon>Flavobacteriales</taxon>
        <taxon>Flavobacteriaceae</taxon>
    </lineage>
</organism>
<dbReference type="InterPro" id="IPR000719">
    <property type="entry name" value="Prot_kinase_dom"/>
</dbReference>
<name>A0ABP8EEK1_9FLAO</name>
<sequence>MEKLKAYIEALIEDSITTIKSINGGDISSAYRIDTSKNSYFLKQNTSPIALAMFQTEAYGLNTIAKTNTIKTPSVLACESFEDSAFLLMEYIEWKSPSSEDFKNLGRQLAQLHKHTSESFGLEQNNFIGRLSQSNTKHTSWVNFYTNERLLPQLELAKQKGLLQSSECPNLELIKPKLKPIFDDIKPSLLHGDLWSGNYLISKNGEPYLIDPAVYYGHHEIDIAMTKIFGGFGDPFYTSYSAAISPDKHTEGRIEIYQLYYLLAHLNMFGKSYYESVSSILTKYF</sequence>